<keyword evidence="1" id="KW-1133">Transmembrane helix</keyword>
<protein>
    <submittedName>
        <fullName evidence="2">Uncharacterized protein</fullName>
    </submittedName>
</protein>
<dbReference type="Proteomes" id="UP001201163">
    <property type="component" value="Unassembled WGS sequence"/>
</dbReference>
<evidence type="ECO:0000313" key="3">
    <source>
        <dbReference type="Proteomes" id="UP001201163"/>
    </source>
</evidence>
<gene>
    <name evidence="2" type="ORF">EDB92DRAFT_1361666</name>
</gene>
<evidence type="ECO:0000256" key="1">
    <source>
        <dbReference type="SAM" id="Phobius"/>
    </source>
</evidence>
<proteinExistence type="predicted"/>
<keyword evidence="1" id="KW-0812">Transmembrane</keyword>
<feature type="transmembrane region" description="Helical" evidence="1">
    <location>
        <begin position="77"/>
        <end position="98"/>
    </location>
</feature>
<name>A0AAD4LBX9_9AGAM</name>
<keyword evidence="1" id="KW-0472">Membrane</keyword>
<sequence>MATEWREDQVPSLCTCADISVFLQVCFIYFETTSYDHHLCPSHLNPRIVAPVLFPPNMTNWKSPAVVTAEYFALIKFYHAIWGALIWEFVVNIGFEYSVFTGKRKFRSSFLLYLAARWCPLFCVITILVGFDPVNRISCQAIVTFVFLFSHLSLACASALIVLRIAAIWGLNKIVISIASAAWLADAGALIHGVVVLHGTRSRDLPVGACEITNILETRTNILASFVTDLVLLALMLTGLLRWENARRKGGIWWLLYTQGLAWMIIVTVAEAPITVLILLNLNDSMNLMFQLPARWCLVPRELLDVSSLINFLLFSRYYDNWRFTRVPWTVGLCPQGRRRTYE</sequence>
<reference evidence="2" key="1">
    <citation type="submission" date="2022-01" db="EMBL/GenBank/DDBJ databases">
        <title>Comparative genomics reveals a dynamic genome evolution in the ectomycorrhizal milk-cap (Lactarius) mushrooms.</title>
        <authorList>
            <consortium name="DOE Joint Genome Institute"/>
            <person name="Lebreton A."/>
            <person name="Tang N."/>
            <person name="Kuo A."/>
            <person name="LaButti K."/>
            <person name="Drula E."/>
            <person name="Barry K."/>
            <person name="Clum A."/>
            <person name="Lipzen A."/>
            <person name="Mousain D."/>
            <person name="Ng V."/>
            <person name="Wang R."/>
            <person name="Wang X."/>
            <person name="Dai Y."/>
            <person name="Henrissat B."/>
            <person name="Grigoriev I.V."/>
            <person name="Guerin-Laguette A."/>
            <person name="Yu F."/>
            <person name="Martin F.M."/>
        </authorList>
    </citation>
    <scope>NUCLEOTIDE SEQUENCE</scope>
    <source>
        <strain evidence="2">QP</strain>
    </source>
</reference>
<feature type="transmembrane region" description="Helical" evidence="1">
    <location>
        <begin position="222"/>
        <end position="241"/>
    </location>
</feature>
<accession>A0AAD4LBX9</accession>
<dbReference type="AlphaFoldDB" id="A0AAD4LBX9"/>
<dbReference type="EMBL" id="JAKELL010000063">
    <property type="protein sequence ID" value="KAH8985479.1"/>
    <property type="molecule type" value="Genomic_DNA"/>
</dbReference>
<evidence type="ECO:0000313" key="2">
    <source>
        <dbReference type="EMBL" id="KAH8985479.1"/>
    </source>
</evidence>
<feature type="transmembrane region" description="Helical" evidence="1">
    <location>
        <begin position="141"/>
        <end position="163"/>
    </location>
</feature>
<feature type="transmembrane region" description="Helical" evidence="1">
    <location>
        <begin position="110"/>
        <end position="129"/>
    </location>
</feature>
<feature type="transmembrane region" description="Helical" evidence="1">
    <location>
        <begin position="261"/>
        <end position="282"/>
    </location>
</feature>
<keyword evidence="3" id="KW-1185">Reference proteome</keyword>
<comment type="caution">
    <text evidence="2">The sequence shown here is derived from an EMBL/GenBank/DDBJ whole genome shotgun (WGS) entry which is preliminary data.</text>
</comment>
<organism evidence="2 3">
    <name type="scientific">Lactarius akahatsu</name>
    <dbReference type="NCBI Taxonomy" id="416441"/>
    <lineage>
        <taxon>Eukaryota</taxon>
        <taxon>Fungi</taxon>
        <taxon>Dikarya</taxon>
        <taxon>Basidiomycota</taxon>
        <taxon>Agaricomycotina</taxon>
        <taxon>Agaricomycetes</taxon>
        <taxon>Russulales</taxon>
        <taxon>Russulaceae</taxon>
        <taxon>Lactarius</taxon>
    </lineage>
</organism>